<reference evidence="1 2" key="1">
    <citation type="journal article" date="2012" name="J. Bacteriol.">
        <title>Draft Genome Sequence of the Purple Photosynthetic Bacterium Phaeospirillum molischianum DSM120, a Particularly Versatile Bacterium.</title>
        <authorList>
            <person name="Duquesne K."/>
            <person name="Prima V."/>
            <person name="Ji B."/>
            <person name="Rouy Z."/>
            <person name="Medigue C."/>
            <person name="Talla E."/>
            <person name="Sturgis J.N."/>
        </authorList>
    </citation>
    <scope>NUCLEOTIDE SEQUENCE [LARGE SCALE GENOMIC DNA]</scope>
    <source>
        <strain evidence="2">DSM120</strain>
    </source>
</reference>
<dbReference type="EMBL" id="CAHP01000044">
    <property type="protein sequence ID" value="CCG42843.1"/>
    <property type="molecule type" value="Genomic_DNA"/>
</dbReference>
<keyword evidence="2" id="KW-1185">Reference proteome</keyword>
<evidence type="ECO:0000313" key="1">
    <source>
        <dbReference type="EMBL" id="CCG42843.1"/>
    </source>
</evidence>
<accession>H8FWV5</accession>
<dbReference type="AlphaFoldDB" id="H8FWV5"/>
<comment type="caution">
    <text evidence="1">The sequence shown here is derived from an EMBL/GenBank/DDBJ whole genome shotgun (WGS) entry which is preliminary data.</text>
</comment>
<organism evidence="1 2">
    <name type="scientific">Magnetospirillum molischianum DSM 120</name>
    <dbReference type="NCBI Taxonomy" id="1150626"/>
    <lineage>
        <taxon>Bacteria</taxon>
        <taxon>Pseudomonadati</taxon>
        <taxon>Pseudomonadota</taxon>
        <taxon>Alphaproteobacteria</taxon>
        <taxon>Rhodospirillales</taxon>
        <taxon>Rhodospirillaceae</taxon>
        <taxon>Magnetospirillum</taxon>
    </lineage>
</organism>
<sequence>MSYSINKLGADCDSISAALSDWECTQLAASNARLYAILADCYALYKLVNANEDNRKAVTQLAEDRGIAVGKSTHTAIKLIKIIFGPEPRWRASAYAQVLRVAEGQGVAFADFATWLDAAGGVEAVRRAGPTSSRDPNKAANAYEAGVAKIQNIGPIGTLAPHQRIAERNAYIMLLGYAEADGSVTIFNVVGKPDSDQINTHIRSIGNSKSIVPHISPEKVAVAKAQKSALQACIDAGRLSTANSHVAN</sequence>
<dbReference type="eggNOG" id="ENOG5033GSR">
    <property type="taxonomic scope" value="Bacteria"/>
</dbReference>
<evidence type="ECO:0000313" key="2">
    <source>
        <dbReference type="Proteomes" id="UP000004169"/>
    </source>
</evidence>
<dbReference type="Proteomes" id="UP000004169">
    <property type="component" value="Unassembled WGS sequence"/>
</dbReference>
<dbReference type="RefSeq" id="WP_002730672.1">
    <property type="nucleotide sequence ID" value="NZ_CAHP01000044.1"/>
</dbReference>
<protein>
    <submittedName>
        <fullName evidence="1">Uncharacterized protein</fullName>
    </submittedName>
</protein>
<proteinExistence type="predicted"/>
<dbReference type="OrthoDB" id="7360832at2"/>
<gene>
    <name evidence="1" type="ORF">PHAMO_490006</name>
</gene>
<name>H8FWV5_MAGML</name>